<proteinExistence type="predicted"/>
<gene>
    <name evidence="4" type="ORF">DM867_04150</name>
</gene>
<evidence type="ECO:0000313" key="4">
    <source>
        <dbReference type="EMBL" id="KAB7516328.1"/>
    </source>
</evidence>
<dbReference type="InterPro" id="IPR050595">
    <property type="entry name" value="Bact_response_regulator"/>
</dbReference>
<dbReference type="PANTHER" id="PTHR44591">
    <property type="entry name" value="STRESS RESPONSE REGULATOR PROTEIN 1"/>
    <property type="match status" value="1"/>
</dbReference>
<organism evidence="4 5">
    <name type="scientific">Halosegnis rubeus</name>
    <dbReference type="NCBI Taxonomy" id="2212850"/>
    <lineage>
        <taxon>Archaea</taxon>
        <taxon>Methanobacteriati</taxon>
        <taxon>Methanobacteriota</taxon>
        <taxon>Stenosarchaea group</taxon>
        <taxon>Halobacteria</taxon>
        <taxon>Halobacteriales</taxon>
        <taxon>Natronomonadaceae</taxon>
        <taxon>Halosegnis</taxon>
    </lineage>
</organism>
<dbReference type="Proteomes" id="UP000326865">
    <property type="component" value="Unassembled WGS sequence"/>
</dbReference>
<dbReference type="RefSeq" id="WP_152133741.1">
    <property type="nucleotide sequence ID" value="NZ_QKKZ01000001.1"/>
</dbReference>
<dbReference type="Pfam" id="PF00072">
    <property type="entry name" value="Response_reg"/>
    <property type="match status" value="1"/>
</dbReference>
<evidence type="ECO:0000259" key="3">
    <source>
        <dbReference type="PROSITE" id="PS50110"/>
    </source>
</evidence>
<dbReference type="InterPro" id="IPR013971">
    <property type="entry name" value="HalX_domain"/>
</dbReference>
<dbReference type="EMBL" id="QKKZ01000001">
    <property type="protein sequence ID" value="KAB7516328.1"/>
    <property type="molecule type" value="Genomic_DNA"/>
</dbReference>
<dbReference type="AlphaFoldDB" id="A0A5N5UCJ4"/>
<evidence type="ECO:0000256" key="2">
    <source>
        <dbReference type="PROSITE-ProRule" id="PRU00169"/>
    </source>
</evidence>
<evidence type="ECO:0000256" key="1">
    <source>
        <dbReference type="ARBA" id="ARBA00022553"/>
    </source>
</evidence>
<dbReference type="InterPro" id="IPR001789">
    <property type="entry name" value="Sig_transdc_resp-reg_receiver"/>
</dbReference>
<comment type="caution">
    <text evidence="4">The sequence shown here is derived from an EMBL/GenBank/DDBJ whole genome shotgun (WGS) entry which is preliminary data.</text>
</comment>
<feature type="domain" description="Response regulatory" evidence="3">
    <location>
        <begin position="7"/>
        <end position="116"/>
    </location>
</feature>
<dbReference type="PANTHER" id="PTHR44591:SF3">
    <property type="entry name" value="RESPONSE REGULATORY DOMAIN-CONTAINING PROTEIN"/>
    <property type="match status" value="1"/>
</dbReference>
<dbReference type="SMART" id="SM00448">
    <property type="entry name" value="REC"/>
    <property type="match status" value="1"/>
</dbReference>
<feature type="modified residue" description="4-aspartylphosphate" evidence="2">
    <location>
        <position position="54"/>
    </location>
</feature>
<dbReference type="PROSITE" id="PS50110">
    <property type="entry name" value="RESPONSE_REGULATORY"/>
    <property type="match status" value="1"/>
</dbReference>
<keyword evidence="1 2" id="KW-0597">Phosphoprotein</keyword>
<accession>A0A5N5UCJ4</accession>
<dbReference type="SUPFAM" id="SSF52172">
    <property type="entry name" value="CheY-like"/>
    <property type="match status" value="1"/>
</dbReference>
<dbReference type="Pfam" id="PF08663">
    <property type="entry name" value="HalX"/>
    <property type="match status" value="1"/>
</dbReference>
<dbReference type="GO" id="GO:0000160">
    <property type="term" value="P:phosphorelay signal transduction system"/>
    <property type="evidence" value="ECO:0007669"/>
    <property type="project" value="InterPro"/>
</dbReference>
<name>A0A5N5UCJ4_9EURY</name>
<dbReference type="InterPro" id="IPR011006">
    <property type="entry name" value="CheY-like_superfamily"/>
</dbReference>
<protein>
    <submittedName>
        <fullName evidence="4">Response regulator</fullName>
    </submittedName>
</protein>
<keyword evidence="5" id="KW-1185">Reference proteome</keyword>
<sequence length="189" mass="21127">MSDGQPTVLIVDDEPDLADLYAAWLADSYDVRTAYGGEDGIEAADEDVDVALIDRLMPDTSGDEVLSAIRAAGYGCRVAMVTAVEPDFDIIEMGFDDYLVKPVRREELRDAVKQLLSRSEYDAQLREYYALVSKRAALETQKSERELEGSDAYAELCEEIEELSGKLDETTAEFTTEDFERALQELEDD</sequence>
<evidence type="ECO:0000313" key="5">
    <source>
        <dbReference type="Proteomes" id="UP000326865"/>
    </source>
</evidence>
<reference evidence="4 5" key="1">
    <citation type="submission" date="2019-10" db="EMBL/GenBank/DDBJ databases">
        <title>Unraveling microbial dark matter from salterns through culturing: the case of the genus Halosegnis.</title>
        <authorList>
            <person name="Duran-Viseras A."/>
            <person name="Andrei A.-S."/>
            <person name="Vera-Gargallo B."/>
            <person name="Ghai R."/>
            <person name="Sanchez-Porro C."/>
            <person name="Ventosa A."/>
        </authorList>
    </citation>
    <scope>NUCLEOTIDE SEQUENCE [LARGE SCALE GENOMIC DNA]</scope>
    <source>
        <strain evidence="4 5">F18-79</strain>
    </source>
</reference>
<dbReference type="Gene3D" id="3.40.50.2300">
    <property type="match status" value="1"/>
</dbReference>